<gene>
    <name evidence="2" type="ORF">Cvel_22539</name>
</gene>
<proteinExistence type="predicted"/>
<sequence>MGTILLTGVGPLFDSVVVTYQTPPPLEAEGQGLFPRAVPFGTWDDESGSMWDRRWRLAEGDTACRRCGHADGHLDQGGPLSCLHLRMSRRCGRCQLVGHKMDLCTITPSNAVLQLLSTVAASGCGGGRGGSRGRGRGSGGSSGG</sequence>
<feature type="region of interest" description="Disordered" evidence="1">
    <location>
        <begin position="124"/>
        <end position="144"/>
    </location>
</feature>
<dbReference type="AlphaFoldDB" id="A0A0G4GMD2"/>
<dbReference type="EMBL" id="CDMZ01001353">
    <property type="protein sequence ID" value="CEM31353.1"/>
    <property type="molecule type" value="Genomic_DNA"/>
</dbReference>
<evidence type="ECO:0000256" key="1">
    <source>
        <dbReference type="SAM" id="MobiDB-lite"/>
    </source>
</evidence>
<reference evidence="2" key="1">
    <citation type="submission" date="2014-11" db="EMBL/GenBank/DDBJ databases">
        <authorList>
            <person name="Otto D Thomas"/>
            <person name="Naeem Raeece"/>
        </authorList>
    </citation>
    <scope>NUCLEOTIDE SEQUENCE</scope>
</reference>
<protein>
    <submittedName>
        <fullName evidence="2">Uncharacterized protein</fullName>
    </submittedName>
</protein>
<dbReference type="PhylomeDB" id="A0A0G4GMD2"/>
<evidence type="ECO:0000313" key="2">
    <source>
        <dbReference type="EMBL" id="CEM31353.1"/>
    </source>
</evidence>
<dbReference type="VEuPathDB" id="CryptoDB:Cvel_22539"/>
<organism evidence="2">
    <name type="scientific">Chromera velia CCMP2878</name>
    <dbReference type="NCBI Taxonomy" id="1169474"/>
    <lineage>
        <taxon>Eukaryota</taxon>
        <taxon>Sar</taxon>
        <taxon>Alveolata</taxon>
        <taxon>Colpodellida</taxon>
        <taxon>Chromeraceae</taxon>
        <taxon>Chromera</taxon>
    </lineage>
</organism>
<accession>A0A0G4GMD2</accession>
<name>A0A0G4GMD2_9ALVE</name>